<feature type="transmembrane region" description="Helical" evidence="6">
    <location>
        <begin position="205"/>
        <end position="224"/>
    </location>
</feature>
<evidence type="ECO:0000256" key="6">
    <source>
        <dbReference type="RuleBase" id="RU004914"/>
    </source>
</evidence>
<dbReference type="NCBIfam" id="TIGR00797">
    <property type="entry name" value="matE"/>
    <property type="match status" value="1"/>
</dbReference>
<comment type="subcellular location">
    <subcellularLocation>
        <location evidence="1">Membrane</location>
        <topology evidence="1">Multi-pass membrane protein</topology>
    </subcellularLocation>
</comment>
<keyword evidence="5 6" id="KW-0472">Membrane</keyword>
<dbReference type="GO" id="GO:0015297">
    <property type="term" value="F:antiporter activity"/>
    <property type="evidence" value="ECO:0007669"/>
    <property type="project" value="InterPro"/>
</dbReference>
<keyword evidence="3 6" id="KW-0812">Transmembrane</keyword>
<dbReference type="CDD" id="cd13132">
    <property type="entry name" value="MATE_eukaryotic"/>
    <property type="match status" value="1"/>
</dbReference>
<dbReference type="InterPro" id="IPR002528">
    <property type="entry name" value="MATE_fam"/>
</dbReference>
<feature type="transmembrane region" description="Helical" evidence="6">
    <location>
        <begin position="28"/>
        <end position="50"/>
    </location>
</feature>
<evidence type="ECO:0000256" key="1">
    <source>
        <dbReference type="ARBA" id="ARBA00004141"/>
    </source>
</evidence>
<feature type="transmembrane region" description="Helical" evidence="6">
    <location>
        <begin position="174"/>
        <end position="193"/>
    </location>
</feature>
<feature type="transmembrane region" description="Helical" evidence="6">
    <location>
        <begin position="245"/>
        <end position="263"/>
    </location>
</feature>
<keyword evidence="8" id="KW-1185">Reference proteome</keyword>
<feature type="transmembrane region" description="Helical" evidence="6">
    <location>
        <begin position="363"/>
        <end position="384"/>
    </location>
</feature>
<reference evidence="7 8" key="1">
    <citation type="submission" date="2021-09" db="EMBL/GenBank/DDBJ databases">
        <title>Genomic insights and catalytic innovation underlie evolution of tropane alkaloids biosynthesis.</title>
        <authorList>
            <person name="Wang Y.-J."/>
            <person name="Tian T."/>
            <person name="Huang J.-P."/>
            <person name="Huang S.-X."/>
        </authorList>
    </citation>
    <scope>NUCLEOTIDE SEQUENCE [LARGE SCALE GENOMIC DNA]</scope>
    <source>
        <strain evidence="7">KIB-2018</strain>
        <tissue evidence="7">Leaf</tissue>
    </source>
</reference>
<protein>
    <recommendedName>
        <fullName evidence="6">Protein DETOXIFICATION</fullName>
    </recommendedName>
    <alternativeName>
        <fullName evidence="6">Multidrug and toxic compound extrusion protein</fullName>
    </alternativeName>
</protein>
<dbReference type="EMBL" id="JAIWQS010000003">
    <property type="protein sequence ID" value="KAJ8770383.1"/>
    <property type="molecule type" value="Genomic_DNA"/>
</dbReference>
<gene>
    <name evidence="7" type="ORF">K2173_014997</name>
</gene>
<dbReference type="PANTHER" id="PTHR11206">
    <property type="entry name" value="MULTIDRUG RESISTANCE PROTEIN"/>
    <property type="match status" value="1"/>
</dbReference>
<evidence type="ECO:0000256" key="3">
    <source>
        <dbReference type="ARBA" id="ARBA00022692"/>
    </source>
</evidence>
<feature type="transmembrane region" description="Helical" evidence="6">
    <location>
        <begin position="283"/>
        <end position="302"/>
    </location>
</feature>
<proteinExistence type="inferred from homology"/>
<sequence length="474" mass="51587">MEEVEGTERKWEVSWGVFVEELRKTSCLAAPMVGVSVLQYLLPITSMVIVGHLNPLALSSVAIATSLTNITGFSFMSGMAGGLETLCGQAYGAGEYQKLGTFTYSAIISLLIICPPICLLWILMDRILILTGQDPLIAYQARKYSVWLIPALFGTAVLKPLTRFLQTQSLTLPMLLSTISILFFHVTACWTLVYEIKLGETGAALAFGLSTWLNVALLGLYVKYSSTCAKTRAPFSRQAFRSVGKFYRFGVPSAMMICLKWWSMEVLTVVSGILPNPELETSVFSIGLTISTLHFTIPYGFGAAASTRVSNELGAGNPQFARMVVVVAVCLAGTEAAIASTILFFCRQFVGYAYSNDKHVVEFLATITPILCISLFMDSFQAILSGIARGCGWQGIGAYINLFAFYLVGLPVAVVLGFVAHLRVKGLWLGIVAGSLVQSSLLSLVTLSIDWEKQVIKASKRILDRSTEEDEEGE</sequence>
<dbReference type="Pfam" id="PF01554">
    <property type="entry name" value="MatE"/>
    <property type="match status" value="2"/>
</dbReference>
<feature type="transmembrane region" description="Helical" evidence="6">
    <location>
        <begin position="426"/>
        <end position="451"/>
    </location>
</feature>
<comment type="similarity">
    <text evidence="2 6">Belongs to the multi antimicrobial extrusion (MATE) (TC 2.A.66.1) family.</text>
</comment>
<dbReference type="Proteomes" id="UP001159364">
    <property type="component" value="Linkage Group LG03"/>
</dbReference>
<feature type="transmembrane region" description="Helical" evidence="6">
    <location>
        <begin position="323"/>
        <end position="343"/>
    </location>
</feature>
<evidence type="ECO:0000256" key="5">
    <source>
        <dbReference type="ARBA" id="ARBA00023136"/>
    </source>
</evidence>
<feature type="transmembrane region" description="Helical" evidence="6">
    <location>
        <begin position="56"/>
        <end position="81"/>
    </location>
</feature>
<dbReference type="AlphaFoldDB" id="A0AAV8TUD5"/>
<feature type="transmembrane region" description="Helical" evidence="6">
    <location>
        <begin position="102"/>
        <end position="124"/>
    </location>
</feature>
<dbReference type="GO" id="GO:1990961">
    <property type="term" value="P:xenobiotic detoxification by transmembrane export across the plasma membrane"/>
    <property type="evidence" value="ECO:0007669"/>
    <property type="project" value="InterPro"/>
</dbReference>
<evidence type="ECO:0000313" key="7">
    <source>
        <dbReference type="EMBL" id="KAJ8770383.1"/>
    </source>
</evidence>
<feature type="transmembrane region" description="Helical" evidence="6">
    <location>
        <begin position="396"/>
        <end position="420"/>
    </location>
</feature>
<keyword evidence="4 6" id="KW-1133">Transmembrane helix</keyword>
<evidence type="ECO:0000256" key="2">
    <source>
        <dbReference type="ARBA" id="ARBA00010199"/>
    </source>
</evidence>
<accession>A0AAV8TUD5</accession>
<name>A0AAV8TUD5_9ROSI</name>
<evidence type="ECO:0000256" key="4">
    <source>
        <dbReference type="ARBA" id="ARBA00022989"/>
    </source>
</evidence>
<organism evidence="7 8">
    <name type="scientific">Erythroxylum novogranatense</name>
    <dbReference type="NCBI Taxonomy" id="1862640"/>
    <lineage>
        <taxon>Eukaryota</taxon>
        <taxon>Viridiplantae</taxon>
        <taxon>Streptophyta</taxon>
        <taxon>Embryophyta</taxon>
        <taxon>Tracheophyta</taxon>
        <taxon>Spermatophyta</taxon>
        <taxon>Magnoliopsida</taxon>
        <taxon>eudicotyledons</taxon>
        <taxon>Gunneridae</taxon>
        <taxon>Pentapetalae</taxon>
        <taxon>rosids</taxon>
        <taxon>fabids</taxon>
        <taxon>Malpighiales</taxon>
        <taxon>Erythroxylaceae</taxon>
        <taxon>Erythroxylum</taxon>
    </lineage>
</organism>
<dbReference type="GO" id="GO:0016020">
    <property type="term" value="C:membrane"/>
    <property type="evidence" value="ECO:0007669"/>
    <property type="project" value="UniProtKB-SubCell"/>
</dbReference>
<evidence type="ECO:0000313" key="8">
    <source>
        <dbReference type="Proteomes" id="UP001159364"/>
    </source>
</evidence>
<feature type="transmembrane region" description="Helical" evidence="6">
    <location>
        <begin position="144"/>
        <end position="162"/>
    </location>
</feature>
<comment type="caution">
    <text evidence="7">The sequence shown here is derived from an EMBL/GenBank/DDBJ whole genome shotgun (WGS) entry which is preliminary data.</text>
</comment>
<dbReference type="GO" id="GO:0042910">
    <property type="term" value="F:xenobiotic transmembrane transporter activity"/>
    <property type="evidence" value="ECO:0007669"/>
    <property type="project" value="InterPro"/>
</dbReference>
<dbReference type="InterPro" id="IPR045069">
    <property type="entry name" value="MATE_euk"/>
</dbReference>